<feature type="domain" description="Protein CPL1-like" evidence="1">
    <location>
        <begin position="163"/>
        <end position="224"/>
    </location>
</feature>
<evidence type="ECO:0000313" key="3">
    <source>
        <dbReference type="Proteomes" id="UP000078595"/>
    </source>
</evidence>
<dbReference type="Proteomes" id="UP000078595">
    <property type="component" value="Chromosome 8"/>
</dbReference>
<proteinExistence type="predicted"/>
<dbReference type="PANTHER" id="PTHR35192">
    <property type="entry name" value="PROTEIN, PUTATIVE-RELATED"/>
    <property type="match status" value="1"/>
</dbReference>
<dbReference type="KEGG" id="kdj:28971994"/>
<sequence length="232" mass="24423">MSVNVQITVQPPIPGVDSNGGCASTSNYVYSTITSFAFQGCYTQLIIECRAPSDVVSLETCFASCKTEGSAMIQPLINDDMFGCRCNAANTIEGIDNEQESGSGAVTCGGNAWFTYTHSADATASGLAKKALRERLVNLRNRNNGGLCPFRSKACQIPYSDTYECIDTTSEFESCGGCTFGEFQPAKNATMGTNCSALPGIVRGAVTCSNSRCEAFACRSGFKLVSGVCVAA</sequence>
<evidence type="ECO:0000313" key="2">
    <source>
        <dbReference type="EMBL" id="WWC63841.1"/>
    </source>
</evidence>
<reference evidence="2" key="2">
    <citation type="submission" date="2024-02" db="EMBL/GenBank/DDBJ databases">
        <title>Comparative genomics of Cryptococcus and Kwoniella reveals pathogenesis evolution and contrasting modes of karyotype evolution via chromosome fusion or intercentromeric recombination.</title>
        <authorList>
            <person name="Coelho M.A."/>
            <person name="David-Palma M."/>
            <person name="Shea T."/>
            <person name="Bowers K."/>
            <person name="McGinley-Smith S."/>
            <person name="Mohammad A.W."/>
            <person name="Gnirke A."/>
            <person name="Yurkov A.M."/>
            <person name="Nowrousian M."/>
            <person name="Sun S."/>
            <person name="Cuomo C.A."/>
            <person name="Heitman J."/>
        </authorList>
    </citation>
    <scope>NUCLEOTIDE SEQUENCE</scope>
    <source>
        <strain evidence="2">CBS 10117</strain>
    </source>
</reference>
<gene>
    <name evidence="2" type="ORF">I303_106446</name>
</gene>
<name>A0AAJ8MHQ5_9TREE</name>
<dbReference type="RefSeq" id="XP_018259367.2">
    <property type="nucleotide sequence ID" value="XM_018411555.2"/>
</dbReference>
<dbReference type="Pfam" id="PF21671">
    <property type="entry name" value="CPL1-like"/>
    <property type="match status" value="1"/>
</dbReference>
<reference evidence="2" key="1">
    <citation type="submission" date="2013-07" db="EMBL/GenBank/DDBJ databases">
        <authorList>
            <consortium name="The Broad Institute Genome Sequencing Platform"/>
            <person name="Cuomo C."/>
            <person name="Litvintseva A."/>
            <person name="Chen Y."/>
            <person name="Heitman J."/>
            <person name="Sun S."/>
            <person name="Springer D."/>
            <person name="Dromer F."/>
            <person name="Young S.K."/>
            <person name="Zeng Q."/>
            <person name="Gargeya S."/>
            <person name="Fitzgerald M."/>
            <person name="Abouelleil A."/>
            <person name="Alvarado L."/>
            <person name="Berlin A.M."/>
            <person name="Chapman S.B."/>
            <person name="Dewar J."/>
            <person name="Goldberg J."/>
            <person name="Griggs A."/>
            <person name="Gujja S."/>
            <person name="Hansen M."/>
            <person name="Howarth C."/>
            <person name="Imamovic A."/>
            <person name="Larimer J."/>
            <person name="McCowan C."/>
            <person name="Murphy C."/>
            <person name="Pearson M."/>
            <person name="Priest M."/>
            <person name="Roberts A."/>
            <person name="Saif S."/>
            <person name="Shea T."/>
            <person name="Sykes S."/>
            <person name="Wortman J."/>
            <person name="Nusbaum C."/>
            <person name="Birren B."/>
        </authorList>
    </citation>
    <scope>NUCLEOTIDE SEQUENCE</scope>
    <source>
        <strain evidence="2">CBS 10117</strain>
    </source>
</reference>
<evidence type="ECO:0000259" key="1">
    <source>
        <dbReference type="Pfam" id="PF21671"/>
    </source>
</evidence>
<organism evidence="2 3">
    <name type="scientific">Kwoniella dejecticola CBS 10117</name>
    <dbReference type="NCBI Taxonomy" id="1296121"/>
    <lineage>
        <taxon>Eukaryota</taxon>
        <taxon>Fungi</taxon>
        <taxon>Dikarya</taxon>
        <taxon>Basidiomycota</taxon>
        <taxon>Agaricomycotina</taxon>
        <taxon>Tremellomycetes</taxon>
        <taxon>Tremellales</taxon>
        <taxon>Cryptococcaceae</taxon>
        <taxon>Kwoniella</taxon>
    </lineage>
</organism>
<protein>
    <recommendedName>
        <fullName evidence="1">Protein CPL1-like domain-containing protein</fullName>
    </recommendedName>
</protein>
<dbReference type="GeneID" id="28971994"/>
<dbReference type="AlphaFoldDB" id="A0AAJ8MHQ5"/>
<dbReference type="PANTHER" id="PTHR35192:SF2">
    <property type="entry name" value="APPLE DOMAIN-CONTAINING PROTEIN"/>
    <property type="match status" value="1"/>
</dbReference>
<dbReference type="InterPro" id="IPR038955">
    <property type="entry name" value="PriA/CPL1_fungi"/>
</dbReference>
<dbReference type="InterPro" id="IPR048661">
    <property type="entry name" value="CPL1-like"/>
</dbReference>
<keyword evidence="3" id="KW-1185">Reference proteome</keyword>
<dbReference type="EMBL" id="CP144537">
    <property type="protein sequence ID" value="WWC63841.1"/>
    <property type="molecule type" value="Genomic_DNA"/>
</dbReference>
<accession>A0AAJ8MHQ5</accession>